<dbReference type="AlphaFoldDB" id="A0A7S0SUU5"/>
<dbReference type="SUPFAM" id="SSF52507">
    <property type="entry name" value="Homo-oligomeric flavin-containing Cys decarboxylases, HFCD"/>
    <property type="match status" value="1"/>
</dbReference>
<dbReference type="EC" id="4.1.1.36" evidence="4"/>
<keyword evidence="1" id="KW-0173">Coenzyme A biosynthesis</keyword>
<dbReference type="Pfam" id="PF02441">
    <property type="entry name" value="Flavoprotein"/>
    <property type="match status" value="1"/>
</dbReference>
<comment type="similarity">
    <text evidence="2">Belongs to the HFCD (homooligomeric flavin containing Cys decarboxylase) superfamily.</text>
</comment>
<name>A0A7S0SUU5_9CHLO</name>
<proteinExistence type="inferred from homology"/>
<dbReference type="GO" id="GO:0004633">
    <property type="term" value="F:phosphopantothenoylcysteine decarboxylase activity"/>
    <property type="evidence" value="ECO:0007669"/>
    <property type="project" value="UniProtKB-EC"/>
</dbReference>
<dbReference type="EMBL" id="HBFC01029966">
    <property type="protein sequence ID" value="CAD8717430.1"/>
    <property type="molecule type" value="Transcribed_RNA"/>
</dbReference>
<dbReference type="GO" id="GO:0010181">
    <property type="term" value="F:FMN binding"/>
    <property type="evidence" value="ECO:0007669"/>
    <property type="project" value="TreeGrafter"/>
</dbReference>
<protein>
    <recommendedName>
        <fullName evidence="4">phosphopantothenoylcysteine decarboxylase</fullName>
        <ecNumber evidence="4">4.1.1.36</ecNumber>
    </recommendedName>
</protein>
<evidence type="ECO:0000256" key="1">
    <source>
        <dbReference type="ARBA" id="ARBA00022993"/>
    </source>
</evidence>
<evidence type="ECO:0000256" key="3">
    <source>
        <dbReference type="ARBA" id="ARBA00060685"/>
    </source>
</evidence>
<dbReference type="GO" id="GO:0071513">
    <property type="term" value="C:phosphopantothenoylcysteine decarboxylase complex"/>
    <property type="evidence" value="ECO:0007669"/>
    <property type="project" value="TreeGrafter"/>
</dbReference>
<evidence type="ECO:0000256" key="4">
    <source>
        <dbReference type="ARBA" id="ARBA00066422"/>
    </source>
</evidence>
<dbReference type="InterPro" id="IPR036551">
    <property type="entry name" value="Flavin_trans-like"/>
</dbReference>
<dbReference type="PANTHER" id="PTHR14359:SF6">
    <property type="entry name" value="PHOSPHOPANTOTHENOYLCYSTEINE DECARBOXYLASE"/>
    <property type="match status" value="1"/>
</dbReference>
<reference evidence="7" key="1">
    <citation type="submission" date="2021-01" db="EMBL/GenBank/DDBJ databases">
        <authorList>
            <person name="Corre E."/>
            <person name="Pelletier E."/>
            <person name="Niang G."/>
            <person name="Scheremetjew M."/>
            <person name="Finn R."/>
            <person name="Kale V."/>
            <person name="Holt S."/>
            <person name="Cochrane G."/>
            <person name="Meng A."/>
            <person name="Brown T."/>
            <person name="Cohen L."/>
        </authorList>
    </citation>
    <scope>NUCLEOTIDE SEQUENCE</scope>
    <source>
        <strain evidence="7">SL-175</strain>
    </source>
</reference>
<evidence type="ECO:0000256" key="5">
    <source>
        <dbReference type="SAM" id="MobiDB-lite"/>
    </source>
</evidence>
<sequence length="251" mass="25681">MAAGGEESDGVGEAGCGRQEGSEVMPSPLRRRPRVLLGLTGSVASIKAAPLVAALALIADVKVVATAAATHFFDAADLPLVDPGANVFADEDEWRTWRVVGDPVVHIELRRWADILLVAPLSANTLAKLANGMCDNLLTCVVRAWDFGDEEKRVLLAPAMNTCMWESPFTRRHLDAMLDLGGSGGSGGEKRGTGGDGGGDSVSISGGTVGVIDPVAKVLACGDVGNGAMASVDTIVATVALHAGNLALAAD</sequence>
<dbReference type="GO" id="GO:0015937">
    <property type="term" value="P:coenzyme A biosynthetic process"/>
    <property type="evidence" value="ECO:0007669"/>
    <property type="project" value="UniProtKB-KW"/>
</dbReference>
<dbReference type="Gene3D" id="3.40.50.1950">
    <property type="entry name" value="Flavin prenyltransferase-like"/>
    <property type="match status" value="1"/>
</dbReference>
<dbReference type="PANTHER" id="PTHR14359">
    <property type="entry name" value="HOMO-OLIGOMERIC FLAVIN CONTAINING CYS DECARBOXYLASE FAMILY"/>
    <property type="match status" value="1"/>
</dbReference>
<feature type="domain" description="Flavoprotein" evidence="6">
    <location>
        <begin position="34"/>
        <end position="239"/>
    </location>
</feature>
<feature type="compositionally biased region" description="Acidic residues" evidence="5">
    <location>
        <begin position="1"/>
        <end position="10"/>
    </location>
</feature>
<comment type="pathway">
    <text evidence="3">Cofactor biosynthesis; coenzyme A biosynthesis; CoA from (R)-pantothenate: step 3/5.</text>
</comment>
<accession>A0A7S0SUU5</accession>
<gene>
    <name evidence="7" type="ORF">MANT1106_LOCUS17783</name>
</gene>
<evidence type="ECO:0000259" key="6">
    <source>
        <dbReference type="Pfam" id="PF02441"/>
    </source>
</evidence>
<feature type="region of interest" description="Disordered" evidence="5">
    <location>
        <begin position="1"/>
        <end position="26"/>
    </location>
</feature>
<organism evidence="7">
    <name type="scientific">Mantoniella antarctica</name>
    <dbReference type="NCBI Taxonomy" id="81844"/>
    <lineage>
        <taxon>Eukaryota</taxon>
        <taxon>Viridiplantae</taxon>
        <taxon>Chlorophyta</taxon>
        <taxon>Mamiellophyceae</taxon>
        <taxon>Mamiellales</taxon>
        <taxon>Mamiellaceae</taxon>
        <taxon>Mantoniella</taxon>
    </lineage>
</organism>
<evidence type="ECO:0000256" key="2">
    <source>
        <dbReference type="ARBA" id="ARBA00038350"/>
    </source>
</evidence>
<evidence type="ECO:0000313" key="7">
    <source>
        <dbReference type="EMBL" id="CAD8717430.1"/>
    </source>
</evidence>
<dbReference type="InterPro" id="IPR003382">
    <property type="entry name" value="Flavoprotein"/>
</dbReference>